<keyword evidence="2" id="KW-0732">Signal</keyword>
<dbReference type="Pfam" id="PF15882">
    <property type="entry name" value="DUF4735"/>
    <property type="match status" value="1"/>
</dbReference>
<evidence type="ECO:0000313" key="4">
    <source>
        <dbReference type="RefSeq" id="XP_018007453.1"/>
    </source>
</evidence>
<sequence length="551" mass="60440">MRVIALLFGVAVFQSASVGFGAAVHGFVVQKSSVHDAIVQSIVRKFAGHDSVVRKSAGHNSVVQRSVVHKSAGHDSVVRKSTGPGSVVRKSAGHNSVVQRSVVHKSAGPDSVVRKSTGPGSVVQRSVAQKSADPNSVVQKSAGHDSVVRKSAGHDSVVRRSADHDDRARVSPRYEAQERQQLLQEVASSFKKLTSFIAEEAQNGNDDLLLSIRITQGQLAQLQSDSPRISDSPEISRIISSAEADLASAADLLLQNFGTNPDLSEQFSFMMDPELWKNMKRINAEQSMENFEELWLRTFGVDQNQDREDTDFDEVASDECLSQLRPLQDTDSSNSDGRSSHCAVSDRCWRMMATPETGDYQLTHQLLYFALGLSAGCGPEFAELAQRGFADSVPTDVTHELMRRQCSRVLEQAQVIAADGYPDFKKDLFLEQGFLCGAAVNKPEFFEPSMIRSALSWQKSSGCYGFIDVEAYLSDLSRADPARIPDAERGLENTRSQNAQVKSALKVGRIDENKSRPKARREKVMNESCLAHNSAVAMGYLSVALRYLMDQ</sequence>
<protein>
    <submittedName>
        <fullName evidence="4">UPF0764 protein C16orf89 homolog</fullName>
    </submittedName>
</protein>
<reference evidence="4" key="1">
    <citation type="submission" date="2025-08" db="UniProtKB">
        <authorList>
            <consortium name="RefSeq"/>
        </authorList>
    </citation>
    <scope>IDENTIFICATION</scope>
    <source>
        <tissue evidence="4">Whole organism</tissue>
    </source>
</reference>
<feature type="signal peptide" evidence="2">
    <location>
        <begin position="1"/>
        <end position="21"/>
    </location>
</feature>
<organism evidence="3 4">
    <name type="scientific">Hyalella azteca</name>
    <name type="common">Amphipod</name>
    <dbReference type="NCBI Taxonomy" id="294128"/>
    <lineage>
        <taxon>Eukaryota</taxon>
        <taxon>Metazoa</taxon>
        <taxon>Ecdysozoa</taxon>
        <taxon>Arthropoda</taxon>
        <taxon>Crustacea</taxon>
        <taxon>Multicrustacea</taxon>
        <taxon>Malacostraca</taxon>
        <taxon>Eumalacostraca</taxon>
        <taxon>Peracarida</taxon>
        <taxon>Amphipoda</taxon>
        <taxon>Senticaudata</taxon>
        <taxon>Talitrida</taxon>
        <taxon>Talitroidea</taxon>
        <taxon>Hyalellidae</taxon>
        <taxon>Hyalella</taxon>
    </lineage>
</organism>
<name>A0A8B7N1X7_HYAAZ</name>
<feature type="compositionally biased region" description="Polar residues" evidence="1">
    <location>
        <begin position="123"/>
        <end position="139"/>
    </location>
</feature>
<dbReference type="InterPro" id="IPR031751">
    <property type="entry name" value="DUF4735"/>
</dbReference>
<evidence type="ECO:0000256" key="2">
    <source>
        <dbReference type="SAM" id="SignalP"/>
    </source>
</evidence>
<feature type="chain" id="PRO_5034419724" evidence="2">
    <location>
        <begin position="22"/>
        <end position="551"/>
    </location>
</feature>
<dbReference type="GO" id="GO:0005829">
    <property type="term" value="C:cytosol"/>
    <property type="evidence" value="ECO:0007669"/>
    <property type="project" value="TreeGrafter"/>
</dbReference>
<dbReference type="GeneID" id="108665231"/>
<dbReference type="AlphaFoldDB" id="A0A8B7N1X7"/>
<evidence type="ECO:0000256" key="1">
    <source>
        <dbReference type="SAM" id="MobiDB-lite"/>
    </source>
</evidence>
<dbReference type="KEGG" id="hazt:108665231"/>
<accession>A0A8B7N1X7</accession>
<dbReference type="RefSeq" id="XP_018007453.1">
    <property type="nucleotide sequence ID" value="XM_018151964.2"/>
</dbReference>
<gene>
    <name evidence="4" type="primary">LOC108665231</name>
</gene>
<evidence type="ECO:0000313" key="3">
    <source>
        <dbReference type="Proteomes" id="UP000694843"/>
    </source>
</evidence>
<dbReference type="OrthoDB" id="5949187at2759"/>
<dbReference type="PANTHER" id="PTHR33539:SF1">
    <property type="entry name" value="UPF0764 PROTEIN C16ORF89"/>
    <property type="match status" value="1"/>
</dbReference>
<dbReference type="GO" id="GO:0016020">
    <property type="term" value="C:membrane"/>
    <property type="evidence" value="ECO:0007669"/>
    <property type="project" value="TreeGrafter"/>
</dbReference>
<dbReference type="Proteomes" id="UP000694843">
    <property type="component" value="Unplaced"/>
</dbReference>
<proteinExistence type="predicted"/>
<feature type="compositionally biased region" description="Basic and acidic residues" evidence="1">
    <location>
        <begin position="142"/>
        <end position="169"/>
    </location>
</feature>
<keyword evidence="3" id="KW-1185">Reference proteome</keyword>
<feature type="region of interest" description="Disordered" evidence="1">
    <location>
        <begin position="69"/>
        <end position="172"/>
    </location>
</feature>
<dbReference type="PANTHER" id="PTHR33539">
    <property type="entry name" value="UPF0764 PROTEIN C16ORF89"/>
    <property type="match status" value="1"/>
</dbReference>